<keyword evidence="2" id="KW-1185">Reference proteome</keyword>
<comment type="caution">
    <text evidence="1">The sequence shown here is derived from an EMBL/GenBank/DDBJ whole genome shotgun (WGS) entry which is preliminary data.</text>
</comment>
<dbReference type="InterPro" id="IPR037481">
    <property type="entry name" value="LacX"/>
</dbReference>
<protein>
    <submittedName>
        <fullName evidence="1">Aldose 1-epimerase</fullName>
    </submittedName>
</protein>
<gene>
    <name evidence="1" type="ORF">GETHED_05500</name>
</gene>
<proteinExistence type="predicted"/>
<dbReference type="InterPro" id="IPR011013">
    <property type="entry name" value="Gal_mutarotase_sf_dom"/>
</dbReference>
<accession>A0ABQ5PVM0</accession>
<dbReference type="EMBL" id="BSDC01000001">
    <property type="protein sequence ID" value="GLH66186.1"/>
    <property type="molecule type" value="Genomic_DNA"/>
</dbReference>
<sequence>MDIHRLHSGPAEAVIAATGAELQSLRLGGRDLLWGAGALWPRHAPLLFPIVGRLKGDLLRHGGETFPLPRHGFARDRDFALLEGTATTCTVELRDDEASRAAYPFPFVLRVAYTLNATSLRMDLSLRNPGAAPLPASLGLHPAFRWPLAPGLPKAAHRLVFETEEPGPLQRLTAGGLLDPTPHPSPIQGRELPLCEALFAEDALIFLEPRSRGLRFEAEGGPALTLRWDGFPHLGLWAKPDPGPAFLCIEPWEGHADPEGWDGDFADKPGSFLLPPGATRRWSLTLTTDS</sequence>
<organism evidence="1 2">
    <name type="scientific">Geothrix edaphica</name>
    <dbReference type="NCBI Taxonomy" id="2927976"/>
    <lineage>
        <taxon>Bacteria</taxon>
        <taxon>Pseudomonadati</taxon>
        <taxon>Acidobacteriota</taxon>
        <taxon>Holophagae</taxon>
        <taxon>Holophagales</taxon>
        <taxon>Holophagaceae</taxon>
        <taxon>Geothrix</taxon>
    </lineage>
</organism>
<dbReference type="InterPro" id="IPR008183">
    <property type="entry name" value="Aldose_1/G6P_1-epimerase"/>
</dbReference>
<dbReference type="CDD" id="cd09024">
    <property type="entry name" value="Aldose_epim_lacX"/>
    <property type="match status" value="1"/>
</dbReference>
<dbReference type="Proteomes" id="UP001165044">
    <property type="component" value="Unassembled WGS sequence"/>
</dbReference>
<dbReference type="InterPro" id="IPR014718">
    <property type="entry name" value="GH-type_carb-bd"/>
</dbReference>
<dbReference type="SUPFAM" id="SSF74650">
    <property type="entry name" value="Galactose mutarotase-like"/>
    <property type="match status" value="1"/>
</dbReference>
<dbReference type="Pfam" id="PF01263">
    <property type="entry name" value="Aldose_epim"/>
    <property type="match status" value="1"/>
</dbReference>
<evidence type="ECO:0000313" key="1">
    <source>
        <dbReference type="EMBL" id="GLH66186.1"/>
    </source>
</evidence>
<name>A0ABQ5PVM0_9BACT</name>
<dbReference type="RefSeq" id="WP_285606267.1">
    <property type="nucleotide sequence ID" value="NZ_BSDC01000001.1"/>
</dbReference>
<dbReference type="Gene3D" id="2.70.98.10">
    <property type="match status" value="1"/>
</dbReference>
<evidence type="ECO:0000313" key="2">
    <source>
        <dbReference type="Proteomes" id="UP001165044"/>
    </source>
</evidence>
<reference evidence="1" key="1">
    <citation type="journal article" date="2023" name="Antonie Van Leeuwenhoek">
        <title>Mesoterricola silvestris gen. nov., sp. nov., Mesoterricola sediminis sp. nov., Geothrix oryzae sp. nov., Geothrix edaphica sp. nov., Geothrix rubra sp. nov., and Geothrix limicola sp. nov., six novel members of Acidobacteriota isolated from soils.</title>
        <authorList>
            <person name="Itoh H."/>
            <person name="Sugisawa Y."/>
            <person name="Mise K."/>
            <person name="Xu Z."/>
            <person name="Kuniyasu M."/>
            <person name="Ushijima N."/>
            <person name="Kawano K."/>
            <person name="Kobayashi E."/>
            <person name="Shiratori Y."/>
            <person name="Masuda Y."/>
            <person name="Senoo K."/>
        </authorList>
    </citation>
    <scope>NUCLEOTIDE SEQUENCE</scope>
    <source>
        <strain evidence="1">Red802</strain>
    </source>
</reference>